<name>A0ABX0LCA2_9NEIS</name>
<feature type="domain" description="4Fe-4S ferredoxin-type" evidence="8">
    <location>
        <begin position="233"/>
        <end position="263"/>
    </location>
</feature>
<dbReference type="InterPro" id="IPR021872">
    <property type="entry name" value="Csal_0991-like_N"/>
</dbReference>
<protein>
    <submittedName>
        <fullName evidence="9">DUF3483 domain-containing protein</fullName>
    </submittedName>
</protein>
<gene>
    <name evidence="9" type="ORF">HA052_18260</name>
</gene>
<keyword evidence="7" id="KW-0812">Transmembrane</keyword>
<feature type="transmembrane region" description="Helical" evidence="7">
    <location>
        <begin position="68"/>
        <end position="87"/>
    </location>
</feature>
<evidence type="ECO:0000256" key="1">
    <source>
        <dbReference type="ARBA" id="ARBA00022485"/>
    </source>
</evidence>
<dbReference type="InterPro" id="IPR009051">
    <property type="entry name" value="Helical_ferredxn"/>
</dbReference>
<reference evidence="9 10" key="1">
    <citation type="submission" date="2020-03" db="EMBL/GenBank/DDBJ databases">
        <title>Draft genome sequence of environmentally isolated cultures.</title>
        <authorList>
            <person name="Wilson H.S."/>
            <person name="De Leon M.E."/>
        </authorList>
    </citation>
    <scope>NUCLEOTIDE SEQUENCE [LARGE SCALE GENOMIC DNA]</scope>
    <source>
        <strain evidence="9 10">HSC-31F16</strain>
    </source>
</reference>
<keyword evidence="7" id="KW-1133">Transmembrane helix</keyword>
<keyword evidence="5" id="KW-0411">Iron-sulfur</keyword>
<dbReference type="SUPFAM" id="SSF46548">
    <property type="entry name" value="alpha-helical ferredoxin"/>
    <property type="match status" value="1"/>
</dbReference>
<evidence type="ECO:0000256" key="6">
    <source>
        <dbReference type="SAM" id="MobiDB-lite"/>
    </source>
</evidence>
<keyword evidence="7" id="KW-0472">Membrane</keyword>
<feature type="transmembrane region" description="Helical" evidence="7">
    <location>
        <begin position="135"/>
        <end position="155"/>
    </location>
</feature>
<dbReference type="RefSeq" id="WP_166452988.1">
    <property type="nucleotide sequence ID" value="NZ_JAAOMA010000029.1"/>
</dbReference>
<dbReference type="InterPro" id="IPR017900">
    <property type="entry name" value="4Fe4S_Fe_S_CS"/>
</dbReference>
<evidence type="ECO:0000256" key="5">
    <source>
        <dbReference type="ARBA" id="ARBA00023014"/>
    </source>
</evidence>
<evidence type="ECO:0000256" key="4">
    <source>
        <dbReference type="ARBA" id="ARBA00023004"/>
    </source>
</evidence>
<keyword evidence="2" id="KW-0479">Metal-binding</keyword>
<keyword evidence="1" id="KW-0004">4Fe-4S</keyword>
<dbReference type="PANTHER" id="PTHR43255:SF1">
    <property type="entry name" value="IRON-SULFUR-BINDING OXIDOREDUCTASE FADF-RELATED"/>
    <property type="match status" value="1"/>
</dbReference>
<sequence>MSFPYLLSGLFWLGALLLSAGLLRRARLWRRGRAAPASWRGLLAAPKRYFVDLHRVVARDPAAARAHVAAAGGGTAALLLIALNYGLLLHQRWLDLLLAASAVLMLIGAALMRARRRAPPARLSRGEWQRLPARLACFALGALLAAALAGGEVWLSAAGQGLAAVALSLLVLGGAELALGIGQGRPMKHAVAGLLHLAFHPRAERFAGKSADLKPLNLAAGELGAARAADFAWNRLLSFDACVQCGKCEAACPAFAAGQPLNPKRLIQDLVASMGGGGPAYAGSPHPGRPAAVSVSADRDIVGGALAADTLWSCTTCRACVENCPMLIEHVDAVIDLRRHLTLTRGELPGKGAAALANLRHTDTVGGHPLRARYHWAADLDLPLLQEGESVDWLLLAGEGAFDMRYQRALRALLTVLKAAGLRVAALGEAERDCGDLARRLGDEAGFQRLALANIATLGRYRFTRIVTPDPHVFHCLANEYPALGGNYEVWHHSRLLDQLLETRAIRVRSRDSAEPLSYHDPCYLGRYNEGYAAPRRVLAGIGIQVVEMSRSGRDARCCGWGGGAAFTDVPGPRRIPDMRMDDVRAAGAGRVAVACPNCTAMLEGVSGARAEVVELAELVAERLETGPETGPEAGQERGGARCAAAQGRLAKEEAWR</sequence>
<dbReference type="Pfam" id="PF13237">
    <property type="entry name" value="Fer4_10"/>
    <property type="match status" value="1"/>
</dbReference>
<dbReference type="Proteomes" id="UP001515641">
    <property type="component" value="Unassembled WGS sequence"/>
</dbReference>
<evidence type="ECO:0000256" key="2">
    <source>
        <dbReference type="ARBA" id="ARBA00022723"/>
    </source>
</evidence>
<feature type="transmembrane region" description="Helical" evidence="7">
    <location>
        <begin position="93"/>
        <end position="114"/>
    </location>
</feature>
<dbReference type="PROSITE" id="PS00198">
    <property type="entry name" value="4FE4S_FER_1"/>
    <property type="match status" value="2"/>
</dbReference>
<dbReference type="PROSITE" id="PS51379">
    <property type="entry name" value="4FE4S_FER_2"/>
    <property type="match status" value="2"/>
</dbReference>
<dbReference type="Pfam" id="PF02754">
    <property type="entry name" value="CCG"/>
    <property type="match status" value="2"/>
</dbReference>
<dbReference type="PANTHER" id="PTHR43255">
    <property type="entry name" value="IRON-SULFUR-BINDING OXIDOREDUCTASE FADF-RELATED-RELATED"/>
    <property type="match status" value="1"/>
</dbReference>
<dbReference type="EMBL" id="JAAOMA010000029">
    <property type="protein sequence ID" value="NHR07139.1"/>
    <property type="molecule type" value="Genomic_DNA"/>
</dbReference>
<dbReference type="InterPro" id="IPR017896">
    <property type="entry name" value="4Fe4S_Fe-S-bd"/>
</dbReference>
<feature type="transmembrane region" description="Helical" evidence="7">
    <location>
        <begin position="6"/>
        <end position="23"/>
    </location>
</feature>
<keyword evidence="3" id="KW-0560">Oxidoreductase</keyword>
<keyword evidence="10" id="KW-1185">Reference proteome</keyword>
<feature type="region of interest" description="Disordered" evidence="6">
    <location>
        <begin position="623"/>
        <end position="657"/>
    </location>
</feature>
<dbReference type="InterPro" id="IPR051460">
    <property type="entry name" value="HdrC_iron-sulfur_subunit"/>
</dbReference>
<keyword evidence="4" id="KW-0408">Iron</keyword>
<evidence type="ECO:0000313" key="10">
    <source>
        <dbReference type="Proteomes" id="UP001515641"/>
    </source>
</evidence>
<dbReference type="InterPro" id="IPR004017">
    <property type="entry name" value="Cys_rich_dom"/>
</dbReference>
<accession>A0ABX0LCA2</accession>
<dbReference type="Gene3D" id="1.10.1060.10">
    <property type="entry name" value="Alpha-helical ferredoxin"/>
    <property type="match status" value="1"/>
</dbReference>
<comment type="caution">
    <text evidence="9">The sequence shown here is derived from an EMBL/GenBank/DDBJ whole genome shotgun (WGS) entry which is preliminary data.</text>
</comment>
<evidence type="ECO:0000256" key="7">
    <source>
        <dbReference type="SAM" id="Phobius"/>
    </source>
</evidence>
<evidence type="ECO:0000313" key="9">
    <source>
        <dbReference type="EMBL" id="NHR07139.1"/>
    </source>
</evidence>
<organism evidence="9 10">
    <name type="scientific">Chromobacterium fluminis</name>
    <dbReference type="NCBI Taxonomy" id="3044269"/>
    <lineage>
        <taxon>Bacteria</taxon>
        <taxon>Pseudomonadati</taxon>
        <taxon>Pseudomonadota</taxon>
        <taxon>Betaproteobacteria</taxon>
        <taxon>Neisseriales</taxon>
        <taxon>Chromobacteriaceae</taxon>
        <taxon>Chromobacterium</taxon>
    </lineage>
</organism>
<dbReference type="Pfam" id="PF11982">
    <property type="entry name" value="DUF3483"/>
    <property type="match status" value="1"/>
</dbReference>
<evidence type="ECO:0000256" key="3">
    <source>
        <dbReference type="ARBA" id="ARBA00023002"/>
    </source>
</evidence>
<feature type="domain" description="4Fe-4S ferredoxin-type" evidence="8">
    <location>
        <begin position="304"/>
        <end position="333"/>
    </location>
</feature>
<proteinExistence type="predicted"/>
<evidence type="ECO:0000259" key="8">
    <source>
        <dbReference type="PROSITE" id="PS51379"/>
    </source>
</evidence>